<sequence>MNQIVNRAIPYEIDGQVFEGQLVYDESVQRLRPGLLMAPNWMGVSAGAIEMAKQLAGPDYVIFIADVYGQKVRPQNNDEAGAAMMAVKPDAARLRKRLQAALRTLQAQGASVALDGAKLAAFGFCFGGYCALELARDGAPFKATVSFHGTLDTANPADARNIKGSVLVLDGAGDPFVPREQLKDFIAEMTAAGVDWQLTSYGGAVHSFTDPQVNIPGKMQYNPKVAKRAFAAMRALLDEVFA</sequence>
<dbReference type="Proteomes" id="UP000265560">
    <property type="component" value="Chromosome"/>
</dbReference>
<dbReference type="InterPro" id="IPR050261">
    <property type="entry name" value="FrsA_esterase"/>
</dbReference>
<evidence type="ECO:0000313" key="3">
    <source>
        <dbReference type="Proteomes" id="UP000265560"/>
    </source>
</evidence>
<gene>
    <name evidence="2" type="ORF">D3880_13605</name>
</gene>
<accession>A0A385Z5S7</accession>
<name>A0A385Z5S7_9PSED</name>
<dbReference type="OrthoDB" id="9787933at2"/>
<dbReference type="Gene3D" id="3.40.50.1820">
    <property type="entry name" value="alpha/beta hydrolase"/>
    <property type="match status" value="1"/>
</dbReference>
<feature type="domain" description="Dienelactone hydrolase" evidence="1">
    <location>
        <begin position="28"/>
        <end position="240"/>
    </location>
</feature>
<dbReference type="InterPro" id="IPR029058">
    <property type="entry name" value="AB_hydrolase_fold"/>
</dbReference>
<dbReference type="PANTHER" id="PTHR22946">
    <property type="entry name" value="DIENELACTONE HYDROLASE DOMAIN-CONTAINING PROTEIN-RELATED"/>
    <property type="match status" value="1"/>
</dbReference>
<dbReference type="GO" id="GO:0016787">
    <property type="term" value="F:hydrolase activity"/>
    <property type="evidence" value="ECO:0007669"/>
    <property type="project" value="UniProtKB-KW"/>
</dbReference>
<reference evidence="3" key="1">
    <citation type="submission" date="2018-09" db="EMBL/GenBank/DDBJ databases">
        <authorList>
            <person name="Zhu H."/>
        </authorList>
    </citation>
    <scope>NUCLEOTIDE SEQUENCE [LARGE SCALE GENOMIC DNA]</scope>
    <source>
        <strain evidence="3">K2W31S-8</strain>
    </source>
</reference>
<proteinExistence type="predicted"/>
<dbReference type="AlphaFoldDB" id="A0A385Z5S7"/>
<dbReference type="SUPFAM" id="SSF53474">
    <property type="entry name" value="alpha/beta-Hydrolases"/>
    <property type="match status" value="1"/>
</dbReference>
<organism evidence="2 3">
    <name type="scientific">Pseudomonas cavernae</name>
    <dbReference type="NCBI Taxonomy" id="2320867"/>
    <lineage>
        <taxon>Bacteria</taxon>
        <taxon>Pseudomonadati</taxon>
        <taxon>Pseudomonadota</taxon>
        <taxon>Gammaproteobacteria</taxon>
        <taxon>Pseudomonadales</taxon>
        <taxon>Pseudomonadaceae</taxon>
        <taxon>Pseudomonas</taxon>
    </lineage>
</organism>
<evidence type="ECO:0000313" key="2">
    <source>
        <dbReference type="EMBL" id="AYC33323.1"/>
    </source>
</evidence>
<dbReference type="EMBL" id="CP032419">
    <property type="protein sequence ID" value="AYC33323.1"/>
    <property type="molecule type" value="Genomic_DNA"/>
</dbReference>
<dbReference type="RefSeq" id="WP_119893981.1">
    <property type="nucleotide sequence ID" value="NZ_CP032419.1"/>
</dbReference>
<dbReference type="Pfam" id="PF01738">
    <property type="entry name" value="DLH"/>
    <property type="match status" value="1"/>
</dbReference>
<dbReference type="InterPro" id="IPR002925">
    <property type="entry name" value="Dienelactn_hydro"/>
</dbReference>
<protein>
    <submittedName>
        <fullName evidence="2">Dienelactone hydrolase family protein</fullName>
    </submittedName>
</protein>
<evidence type="ECO:0000259" key="1">
    <source>
        <dbReference type="Pfam" id="PF01738"/>
    </source>
</evidence>
<keyword evidence="2" id="KW-0378">Hydrolase</keyword>
<dbReference type="KEGG" id="pcav:D3880_13605"/>
<keyword evidence="3" id="KW-1185">Reference proteome</keyword>
<dbReference type="PANTHER" id="PTHR22946:SF4">
    <property type="entry name" value="ESTERASE FRSA"/>
    <property type="match status" value="1"/>
</dbReference>